<evidence type="ECO:0008006" key="3">
    <source>
        <dbReference type="Google" id="ProtNLM"/>
    </source>
</evidence>
<dbReference type="EMBL" id="JAFIQS010000007">
    <property type="protein sequence ID" value="KAG5167227.1"/>
    <property type="molecule type" value="Genomic_DNA"/>
</dbReference>
<dbReference type="OrthoDB" id="5348716at2759"/>
<protein>
    <recommendedName>
        <fullName evidence="3">SSCRP protein</fullName>
    </recommendedName>
</protein>
<evidence type="ECO:0000256" key="1">
    <source>
        <dbReference type="SAM" id="SignalP"/>
    </source>
</evidence>
<feature type="signal peptide" evidence="1">
    <location>
        <begin position="1"/>
        <end position="21"/>
    </location>
</feature>
<name>A0A8H7XUG7_PSICU</name>
<reference evidence="2" key="1">
    <citation type="submission" date="2021-02" db="EMBL/GenBank/DDBJ databases">
        <title>Psilocybe cubensis genome.</title>
        <authorList>
            <person name="Mckernan K.J."/>
            <person name="Crawford S."/>
            <person name="Trippe A."/>
            <person name="Kane L.T."/>
            <person name="Mclaughlin S."/>
        </authorList>
    </citation>
    <scope>NUCLEOTIDE SEQUENCE [LARGE SCALE GENOMIC DNA]</scope>
    <source>
        <strain evidence="2">MGC-MH-2018</strain>
    </source>
</reference>
<accession>A0A8H7XUG7</accession>
<evidence type="ECO:0000313" key="2">
    <source>
        <dbReference type="EMBL" id="KAG5167227.1"/>
    </source>
</evidence>
<sequence length="116" mass="12441">MVNVKVAAIGTVLALAHGATAVCSGFNFAIGNVQRLDARTNRWFVYNTDCKQVDGLTISSSDNPCNHGIFGCSPPPILFNQYTNSFSGLRYACRQDKSSGKCGNDIISVCCRNDGN</sequence>
<gene>
    <name evidence="2" type="ORF">JR316_007570</name>
</gene>
<proteinExistence type="predicted"/>
<organism evidence="2">
    <name type="scientific">Psilocybe cubensis</name>
    <name type="common">Psychedelic mushroom</name>
    <name type="synonym">Stropharia cubensis</name>
    <dbReference type="NCBI Taxonomy" id="181762"/>
    <lineage>
        <taxon>Eukaryota</taxon>
        <taxon>Fungi</taxon>
        <taxon>Dikarya</taxon>
        <taxon>Basidiomycota</taxon>
        <taxon>Agaricomycotina</taxon>
        <taxon>Agaricomycetes</taxon>
        <taxon>Agaricomycetidae</taxon>
        <taxon>Agaricales</taxon>
        <taxon>Agaricineae</taxon>
        <taxon>Strophariaceae</taxon>
        <taxon>Psilocybe</taxon>
    </lineage>
</organism>
<dbReference type="AlphaFoldDB" id="A0A8H7XUG7"/>
<feature type="chain" id="PRO_5034287154" description="SSCRP protein" evidence="1">
    <location>
        <begin position="22"/>
        <end position="116"/>
    </location>
</feature>
<keyword evidence="1" id="KW-0732">Signal</keyword>
<comment type="caution">
    <text evidence="2">The sequence shown here is derived from an EMBL/GenBank/DDBJ whole genome shotgun (WGS) entry which is preliminary data.</text>
</comment>